<proteinExistence type="predicted"/>
<protein>
    <submittedName>
        <fullName evidence="1">Uncharacterized protein</fullName>
    </submittedName>
</protein>
<dbReference type="Gramene" id="Psat01G0254700-T1">
    <property type="protein sequence ID" value="KAI5443956.1"/>
    <property type="gene ID" value="KIW84_012547"/>
</dbReference>
<evidence type="ECO:0000313" key="2">
    <source>
        <dbReference type="Proteomes" id="UP001058974"/>
    </source>
</evidence>
<dbReference type="Proteomes" id="UP001058974">
    <property type="component" value="Chromosome 1"/>
</dbReference>
<name>A0A9D5GWI0_PEA</name>
<gene>
    <name evidence="1" type="ORF">KIW84_012547</name>
</gene>
<organism evidence="1 2">
    <name type="scientific">Pisum sativum</name>
    <name type="common">Garden pea</name>
    <name type="synonym">Lathyrus oleraceus</name>
    <dbReference type="NCBI Taxonomy" id="3888"/>
    <lineage>
        <taxon>Eukaryota</taxon>
        <taxon>Viridiplantae</taxon>
        <taxon>Streptophyta</taxon>
        <taxon>Embryophyta</taxon>
        <taxon>Tracheophyta</taxon>
        <taxon>Spermatophyta</taxon>
        <taxon>Magnoliopsida</taxon>
        <taxon>eudicotyledons</taxon>
        <taxon>Gunneridae</taxon>
        <taxon>Pentapetalae</taxon>
        <taxon>rosids</taxon>
        <taxon>fabids</taxon>
        <taxon>Fabales</taxon>
        <taxon>Fabaceae</taxon>
        <taxon>Papilionoideae</taxon>
        <taxon>50 kb inversion clade</taxon>
        <taxon>NPAAA clade</taxon>
        <taxon>Hologalegina</taxon>
        <taxon>IRL clade</taxon>
        <taxon>Fabeae</taxon>
        <taxon>Lathyrus</taxon>
    </lineage>
</organism>
<evidence type="ECO:0000313" key="1">
    <source>
        <dbReference type="EMBL" id="KAI5443956.1"/>
    </source>
</evidence>
<comment type="caution">
    <text evidence="1">The sequence shown here is derived from an EMBL/GenBank/DDBJ whole genome shotgun (WGS) entry which is preliminary data.</text>
</comment>
<dbReference type="EMBL" id="JAMSHJ010000001">
    <property type="protein sequence ID" value="KAI5443956.1"/>
    <property type="molecule type" value="Genomic_DNA"/>
</dbReference>
<reference evidence="1 2" key="1">
    <citation type="journal article" date="2022" name="Nat. Genet.">
        <title>Improved pea reference genome and pan-genome highlight genomic features and evolutionary characteristics.</title>
        <authorList>
            <person name="Yang T."/>
            <person name="Liu R."/>
            <person name="Luo Y."/>
            <person name="Hu S."/>
            <person name="Wang D."/>
            <person name="Wang C."/>
            <person name="Pandey M.K."/>
            <person name="Ge S."/>
            <person name="Xu Q."/>
            <person name="Li N."/>
            <person name="Li G."/>
            <person name="Huang Y."/>
            <person name="Saxena R.K."/>
            <person name="Ji Y."/>
            <person name="Li M."/>
            <person name="Yan X."/>
            <person name="He Y."/>
            <person name="Liu Y."/>
            <person name="Wang X."/>
            <person name="Xiang C."/>
            <person name="Varshney R.K."/>
            <person name="Ding H."/>
            <person name="Gao S."/>
            <person name="Zong X."/>
        </authorList>
    </citation>
    <scope>NUCLEOTIDE SEQUENCE [LARGE SCALE GENOMIC DNA]</scope>
    <source>
        <strain evidence="1 2">cv. Zhongwan 6</strain>
    </source>
</reference>
<keyword evidence="2" id="KW-1185">Reference proteome</keyword>
<sequence>MQDLLAQSERALEFYLFLTRQTVNIGRIISEDMDEITQSPNKSLGNSTLILMLCQKAGVRNLDDGQIVKPTRALDHVWLKGNTVAREDQNVGVRTTRRPQVDDP</sequence>
<accession>A0A9D5GWI0</accession>
<dbReference type="AlphaFoldDB" id="A0A9D5GWI0"/>